<gene>
    <name evidence="6" type="ORF">AKJ08_3615</name>
</gene>
<dbReference type="GO" id="GO:0006654">
    <property type="term" value="P:phosphatidic acid biosynthetic process"/>
    <property type="evidence" value="ECO:0007669"/>
    <property type="project" value="TreeGrafter"/>
</dbReference>
<dbReference type="EMBL" id="CP012332">
    <property type="protein sequence ID" value="AKU93228.1"/>
    <property type="molecule type" value="Genomic_DNA"/>
</dbReference>
<protein>
    <submittedName>
        <fullName evidence="6">1-acyl-sn-glycerol-3-phosphate acyltransferase</fullName>
    </submittedName>
</protein>
<keyword evidence="3 6" id="KW-0012">Acyltransferase</keyword>
<evidence type="ECO:0000259" key="5">
    <source>
        <dbReference type="SMART" id="SM00563"/>
    </source>
</evidence>
<dbReference type="AlphaFoldDB" id="A0A0K1PI67"/>
<evidence type="ECO:0000256" key="1">
    <source>
        <dbReference type="ARBA" id="ARBA00005189"/>
    </source>
</evidence>
<dbReference type="CDD" id="cd07989">
    <property type="entry name" value="LPLAT_AGPAT-like"/>
    <property type="match status" value="1"/>
</dbReference>
<dbReference type="InterPro" id="IPR002123">
    <property type="entry name" value="Plipid/glycerol_acylTrfase"/>
</dbReference>
<evidence type="ECO:0000256" key="4">
    <source>
        <dbReference type="SAM" id="MobiDB-lite"/>
    </source>
</evidence>
<dbReference type="PATRIC" id="fig|1391653.3.peg.3772"/>
<organism evidence="6 7">
    <name type="scientific">Vulgatibacter incomptus</name>
    <dbReference type="NCBI Taxonomy" id="1391653"/>
    <lineage>
        <taxon>Bacteria</taxon>
        <taxon>Pseudomonadati</taxon>
        <taxon>Myxococcota</taxon>
        <taxon>Myxococcia</taxon>
        <taxon>Myxococcales</taxon>
        <taxon>Cystobacterineae</taxon>
        <taxon>Vulgatibacteraceae</taxon>
        <taxon>Vulgatibacter</taxon>
    </lineage>
</organism>
<dbReference type="PANTHER" id="PTHR10434:SF11">
    <property type="entry name" value="1-ACYL-SN-GLYCEROL-3-PHOSPHATE ACYLTRANSFERASE"/>
    <property type="match status" value="1"/>
</dbReference>
<evidence type="ECO:0000256" key="2">
    <source>
        <dbReference type="ARBA" id="ARBA00022679"/>
    </source>
</evidence>
<feature type="compositionally biased region" description="Basic and acidic residues" evidence="4">
    <location>
        <begin position="182"/>
        <end position="209"/>
    </location>
</feature>
<dbReference type="SUPFAM" id="SSF69593">
    <property type="entry name" value="Glycerol-3-phosphate (1)-acyltransferase"/>
    <property type="match status" value="1"/>
</dbReference>
<name>A0A0K1PI67_9BACT</name>
<dbReference type="Proteomes" id="UP000055590">
    <property type="component" value="Chromosome"/>
</dbReference>
<feature type="region of interest" description="Disordered" evidence="4">
    <location>
        <begin position="177"/>
        <end position="255"/>
    </location>
</feature>
<dbReference type="STRING" id="1391653.AKJ08_3615"/>
<dbReference type="PANTHER" id="PTHR10434">
    <property type="entry name" value="1-ACYL-SN-GLYCEROL-3-PHOSPHATE ACYLTRANSFERASE"/>
    <property type="match status" value="1"/>
</dbReference>
<reference evidence="6 7" key="1">
    <citation type="submission" date="2015-08" db="EMBL/GenBank/DDBJ databases">
        <authorList>
            <person name="Babu N.S."/>
            <person name="Beckwith C.J."/>
            <person name="Beseler K.G."/>
            <person name="Brison A."/>
            <person name="Carone J.V."/>
            <person name="Caskin T.P."/>
            <person name="Diamond M."/>
            <person name="Durham M.E."/>
            <person name="Foxe J.M."/>
            <person name="Go M."/>
            <person name="Henderson B.A."/>
            <person name="Jones I.B."/>
            <person name="McGettigan J.A."/>
            <person name="Micheletti S.J."/>
            <person name="Nasrallah M.E."/>
            <person name="Ortiz D."/>
            <person name="Piller C.R."/>
            <person name="Privatt S.R."/>
            <person name="Schneider S.L."/>
            <person name="Sharp S."/>
            <person name="Smith T.C."/>
            <person name="Stanton J.D."/>
            <person name="Ullery H.E."/>
            <person name="Wilson R.J."/>
            <person name="Serrano M.G."/>
            <person name="Buck G."/>
            <person name="Lee V."/>
            <person name="Wang Y."/>
            <person name="Carvalho R."/>
            <person name="Voegtly L."/>
            <person name="Shi R."/>
            <person name="Duckworth R."/>
            <person name="Johnson A."/>
            <person name="Loviza R."/>
            <person name="Walstead R."/>
            <person name="Shah Z."/>
            <person name="Kiflezghi M."/>
            <person name="Wade K."/>
            <person name="Ball S.L."/>
            <person name="Bradley K.W."/>
            <person name="Asai D.J."/>
            <person name="Bowman C.A."/>
            <person name="Russell D.A."/>
            <person name="Pope W.H."/>
            <person name="Jacobs-Sera D."/>
            <person name="Hendrix R.W."/>
            <person name="Hatfull G.F."/>
        </authorList>
    </citation>
    <scope>NUCLEOTIDE SEQUENCE [LARGE SCALE GENOMIC DNA]</scope>
    <source>
        <strain evidence="6 7">DSM 27710</strain>
    </source>
</reference>
<evidence type="ECO:0000256" key="3">
    <source>
        <dbReference type="ARBA" id="ARBA00023315"/>
    </source>
</evidence>
<dbReference type="SMART" id="SM00563">
    <property type="entry name" value="PlsC"/>
    <property type="match status" value="1"/>
</dbReference>
<evidence type="ECO:0000313" key="7">
    <source>
        <dbReference type="Proteomes" id="UP000055590"/>
    </source>
</evidence>
<accession>A0A0K1PI67</accession>
<feature type="compositionally biased region" description="Low complexity" evidence="4">
    <location>
        <begin position="216"/>
        <end position="239"/>
    </location>
</feature>
<sequence length="255" mass="27699">MNFLVAANHASHLDMGLVKHALGGQGDNLVALAARDYFFTNRLRRTYFENFTQLIPMNRHGSLRESLELASRSLRQGRNLLIFPEGTRATDGTLKEFKGSLGYLALTNQVGILPIYLEGTYDVLPKGAVLPKGRDLAAHIGTFISYEEIAEAVKGLPRSEQHRVVAAMAEEAVRKLRARSGKGGEKEQEETSLHDAGHAEGLAERELRRQARKMRAAAAAGDAPQAAAEAATPAASTAKTSKRKPAARSARETDE</sequence>
<evidence type="ECO:0000313" key="6">
    <source>
        <dbReference type="EMBL" id="AKU93228.1"/>
    </source>
</evidence>
<keyword evidence="7" id="KW-1185">Reference proteome</keyword>
<dbReference type="KEGG" id="vin:AKJ08_3615"/>
<comment type="pathway">
    <text evidence="1">Lipid metabolism.</text>
</comment>
<feature type="domain" description="Phospholipid/glycerol acyltransferase" evidence="5">
    <location>
        <begin position="3"/>
        <end position="120"/>
    </location>
</feature>
<proteinExistence type="predicted"/>
<keyword evidence="2 6" id="KW-0808">Transferase</keyword>
<dbReference type="GO" id="GO:0003841">
    <property type="term" value="F:1-acylglycerol-3-phosphate O-acyltransferase activity"/>
    <property type="evidence" value="ECO:0007669"/>
    <property type="project" value="TreeGrafter"/>
</dbReference>
<dbReference type="Pfam" id="PF01553">
    <property type="entry name" value="Acyltransferase"/>
    <property type="match status" value="1"/>
</dbReference>